<dbReference type="EMBL" id="FWYF01000001">
    <property type="protein sequence ID" value="SMD32075.1"/>
    <property type="molecule type" value="Genomic_DNA"/>
</dbReference>
<proteinExistence type="predicted"/>
<evidence type="ECO:0000259" key="1">
    <source>
        <dbReference type="PROSITE" id="PS50222"/>
    </source>
</evidence>
<dbReference type="GO" id="GO:0005509">
    <property type="term" value="F:calcium ion binding"/>
    <property type="evidence" value="ECO:0007669"/>
    <property type="project" value="InterPro"/>
</dbReference>
<sequence length="198" mass="23204">MLSSTLTQKFTHLFKILDFDHDGLLQQRDFQSLGDNVAIFRCLMPPSEVEDFITKRGQDFWNQLTTFLANQEPSRCNLTNWLKYLEAVAVDEMYGSFENVAKQVAEDIFYIYDKDHNNFLSKQEYMCFFVSLRVEIKFIDICFKKLDLNGDLQLSKEELASAIIDFFTSEDTKKPGNLLFGNPETYQFDTRRTVYTEV</sequence>
<name>A0A1W2G5Y2_REIFA</name>
<gene>
    <name evidence="2" type="ORF">SAMN04488029_0415</name>
</gene>
<dbReference type="OrthoDB" id="451568at2"/>
<evidence type="ECO:0000313" key="3">
    <source>
        <dbReference type="Proteomes" id="UP000192472"/>
    </source>
</evidence>
<feature type="domain" description="EF-hand" evidence="1">
    <location>
        <begin position="100"/>
        <end position="135"/>
    </location>
</feature>
<protein>
    <submittedName>
        <fullName evidence="2">EF-hand domain pair</fullName>
    </submittedName>
</protein>
<reference evidence="2 3" key="1">
    <citation type="submission" date="2017-04" db="EMBL/GenBank/DDBJ databases">
        <authorList>
            <person name="Afonso C.L."/>
            <person name="Miller P.J."/>
            <person name="Scott M.A."/>
            <person name="Spackman E."/>
            <person name="Goraichik I."/>
            <person name="Dimitrov K.M."/>
            <person name="Suarez D.L."/>
            <person name="Swayne D.E."/>
        </authorList>
    </citation>
    <scope>NUCLEOTIDE SEQUENCE [LARGE SCALE GENOMIC DNA]</scope>
    <source>
        <strain evidence="2 3">DSM 26133</strain>
    </source>
</reference>
<organism evidence="2 3">
    <name type="scientific">Reichenbachiella faecimaris</name>
    <dbReference type="NCBI Taxonomy" id="692418"/>
    <lineage>
        <taxon>Bacteria</taxon>
        <taxon>Pseudomonadati</taxon>
        <taxon>Bacteroidota</taxon>
        <taxon>Cytophagia</taxon>
        <taxon>Cytophagales</taxon>
        <taxon>Reichenbachiellaceae</taxon>
        <taxon>Reichenbachiella</taxon>
    </lineage>
</organism>
<dbReference type="InterPro" id="IPR011992">
    <property type="entry name" value="EF-hand-dom_pair"/>
</dbReference>
<dbReference type="SUPFAM" id="SSF47473">
    <property type="entry name" value="EF-hand"/>
    <property type="match status" value="1"/>
</dbReference>
<dbReference type="Gene3D" id="1.10.238.10">
    <property type="entry name" value="EF-hand"/>
    <property type="match status" value="1"/>
</dbReference>
<dbReference type="RefSeq" id="WP_084370759.1">
    <property type="nucleotide sequence ID" value="NZ_FWYF01000001.1"/>
</dbReference>
<dbReference type="PROSITE" id="PS50222">
    <property type="entry name" value="EF_HAND_2"/>
    <property type="match status" value="2"/>
</dbReference>
<feature type="domain" description="EF-hand" evidence="1">
    <location>
        <begin position="136"/>
        <end position="169"/>
    </location>
</feature>
<evidence type="ECO:0000313" key="2">
    <source>
        <dbReference type="EMBL" id="SMD32075.1"/>
    </source>
</evidence>
<dbReference type="PROSITE" id="PS00018">
    <property type="entry name" value="EF_HAND_1"/>
    <property type="match status" value="2"/>
</dbReference>
<dbReference type="Pfam" id="PF13499">
    <property type="entry name" value="EF-hand_7"/>
    <property type="match status" value="1"/>
</dbReference>
<dbReference type="AlphaFoldDB" id="A0A1W2G5Y2"/>
<dbReference type="Proteomes" id="UP000192472">
    <property type="component" value="Unassembled WGS sequence"/>
</dbReference>
<dbReference type="InterPro" id="IPR002048">
    <property type="entry name" value="EF_hand_dom"/>
</dbReference>
<accession>A0A1W2G5Y2</accession>
<dbReference type="SMART" id="SM00054">
    <property type="entry name" value="EFh"/>
    <property type="match status" value="3"/>
</dbReference>
<keyword evidence="3" id="KW-1185">Reference proteome</keyword>
<dbReference type="STRING" id="692418.SAMN04488029_0415"/>
<dbReference type="InterPro" id="IPR018247">
    <property type="entry name" value="EF_Hand_1_Ca_BS"/>
</dbReference>